<reference evidence="12 13" key="1">
    <citation type="submission" date="2020-08" db="EMBL/GenBank/DDBJ databases">
        <title>Genomic Encyclopedia of Type Strains, Phase IV (KMG-IV): sequencing the most valuable type-strain genomes for metagenomic binning, comparative biology and taxonomic classification.</title>
        <authorList>
            <person name="Goeker M."/>
        </authorList>
    </citation>
    <scope>NUCLEOTIDE SEQUENCE [LARGE SCALE GENOMIC DNA]</scope>
    <source>
        <strain evidence="12 13">DSM 24163</strain>
    </source>
</reference>
<dbReference type="Gene3D" id="3.30.1370.120">
    <property type="match status" value="1"/>
</dbReference>
<evidence type="ECO:0000259" key="11">
    <source>
        <dbReference type="SMART" id="SM00965"/>
    </source>
</evidence>
<keyword evidence="5" id="KW-0653">Protein transport</keyword>
<dbReference type="Pfam" id="PF11741">
    <property type="entry name" value="AMIN"/>
    <property type="match status" value="2"/>
</dbReference>
<dbReference type="InterPro" id="IPR021731">
    <property type="entry name" value="AMIN_dom"/>
</dbReference>
<comment type="caution">
    <text evidence="12">The sequence shown here is derived from an EMBL/GenBank/DDBJ whole genome shotgun (WGS) entry which is preliminary data.</text>
</comment>
<accession>A0A7W8DA07</accession>
<gene>
    <name evidence="12" type="ORF">HNQ52_002874</name>
</gene>
<dbReference type="Gene3D" id="2.60.40.3500">
    <property type="match status" value="1"/>
</dbReference>
<evidence type="ECO:0000256" key="3">
    <source>
        <dbReference type="ARBA" id="ARBA00022448"/>
    </source>
</evidence>
<dbReference type="EMBL" id="JACHHP010000005">
    <property type="protein sequence ID" value="MBB5209311.1"/>
    <property type="molecule type" value="Genomic_DNA"/>
</dbReference>
<feature type="signal peptide" evidence="10">
    <location>
        <begin position="1"/>
        <end position="33"/>
    </location>
</feature>
<dbReference type="SMART" id="SM00965">
    <property type="entry name" value="STN"/>
    <property type="match status" value="1"/>
</dbReference>
<feature type="region of interest" description="Disordered" evidence="9">
    <location>
        <begin position="406"/>
        <end position="433"/>
    </location>
</feature>
<feature type="compositionally biased region" description="Gly residues" evidence="9">
    <location>
        <begin position="410"/>
        <end position="420"/>
    </location>
</feature>
<protein>
    <submittedName>
        <fullName evidence="12">Type IV pilus assembly protein PilQ</fullName>
    </submittedName>
</protein>
<keyword evidence="3 8" id="KW-0813">Transport</keyword>
<dbReference type="Gene3D" id="2.60.40.3470">
    <property type="match status" value="1"/>
</dbReference>
<organism evidence="12 13">
    <name type="scientific">Chiayiivirga flava</name>
    <dbReference type="NCBI Taxonomy" id="659595"/>
    <lineage>
        <taxon>Bacteria</taxon>
        <taxon>Pseudomonadati</taxon>
        <taxon>Pseudomonadota</taxon>
        <taxon>Gammaproteobacteria</taxon>
        <taxon>Lysobacterales</taxon>
        <taxon>Lysobacteraceae</taxon>
        <taxon>Chiayiivirga</taxon>
    </lineage>
</organism>
<keyword evidence="13" id="KW-1185">Reference proteome</keyword>
<proteinExistence type="inferred from homology"/>
<dbReference type="InterPro" id="IPR005644">
    <property type="entry name" value="NolW-like"/>
</dbReference>
<evidence type="ECO:0000256" key="2">
    <source>
        <dbReference type="ARBA" id="ARBA00006304"/>
    </source>
</evidence>
<sequence>MKAKLPTFGQGLKRRMTRAIGLFALAVSLPAAAQNVLEEISYAPGADGSVQITLHMAQPVQGAQAFTTDEPPRIAIDLPGTTNRVSERRIAIGNGATSAVSAVEASGRTRVIVDLFRSASYETRGEGSNFIITVAPGAGMAAQTGVTPGLAADPAKRIGGGAAISNVDFRRTAEGAGRVVLTFDGEGAVADMRTEGQAVVVDLPGVRLPESLRQKLDVIDFATPVQTVESNVRGVDTRVTLMNSGAFETLAYQTGNEYVVEVSPIAPEDAAVAGSLTGDIEKGYVGKPVTFNFQDIPVRTVLQLIAEESELNIVAADSVTGNVTLRLINVPWDQALDIVLRAKSLDQRRDGSVIWIAPQAEIAAYEQAKADARIANEERAELVAEYIAINYGSAEDIAKLLTDESKTAQQGGGGGQGGTGQQSRGFLSPRGSVSFDRRTNTLLVNDSIEKINEIKALIALLDRPVDQVLIESRIVIATEDFARELGAQFGISGGYEDSNGNIITTGGGLNANNTMINSALVNRFNGSSTGLPVGRPGPVGGGVLVPSLTDRLNVSMPVVNPAGRLGFAVLGADYLLDLELSALETEGRGEVVSSPRVITANQREAVISQGDEIGYITVTPSAGATPIPTVQFKEALLELKVTPTITQDGRVFLAMNVKKDEVSGILQSELGDIPTLAKRQISTAVLVENGQTVVIGGVYEFTSREDLRKVPFLADVPILGNLFRNKQRESSKAELLIFVTPKVLPVAGRR</sequence>
<evidence type="ECO:0000256" key="6">
    <source>
        <dbReference type="ARBA" id="ARBA00023136"/>
    </source>
</evidence>
<dbReference type="PRINTS" id="PR00811">
    <property type="entry name" value="BCTERIALGSPD"/>
</dbReference>
<dbReference type="Pfam" id="PF03958">
    <property type="entry name" value="Secretin_N"/>
    <property type="match status" value="1"/>
</dbReference>
<dbReference type="InterPro" id="IPR051808">
    <property type="entry name" value="Type_IV_pilus_biogenesis"/>
</dbReference>
<evidence type="ECO:0000256" key="10">
    <source>
        <dbReference type="SAM" id="SignalP"/>
    </source>
</evidence>
<dbReference type="AlphaFoldDB" id="A0A7W8DA07"/>
<dbReference type="InterPro" id="IPR011662">
    <property type="entry name" value="Secretin/TonB_short_N"/>
</dbReference>
<dbReference type="Gene3D" id="3.30.1370.130">
    <property type="match status" value="1"/>
</dbReference>
<evidence type="ECO:0000256" key="5">
    <source>
        <dbReference type="ARBA" id="ARBA00022927"/>
    </source>
</evidence>
<dbReference type="InterPro" id="IPR013355">
    <property type="entry name" value="Pilus_4_PilQ"/>
</dbReference>
<dbReference type="InterPro" id="IPR038591">
    <property type="entry name" value="NolW-like_sf"/>
</dbReference>
<evidence type="ECO:0000256" key="9">
    <source>
        <dbReference type="SAM" id="MobiDB-lite"/>
    </source>
</evidence>
<dbReference type="Proteomes" id="UP000521199">
    <property type="component" value="Unassembled WGS sequence"/>
</dbReference>
<feature type="chain" id="PRO_5031146880" evidence="10">
    <location>
        <begin position="34"/>
        <end position="750"/>
    </location>
</feature>
<dbReference type="GO" id="GO:0009279">
    <property type="term" value="C:cell outer membrane"/>
    <property type="evidence" value="ECO:0007669"/>
    <property type="project" value="UniProtKB-SubCell"/>
</dbReference>
<name>A0A7W8DA07_9GAMM</name>
<evidence type="ECO:0000256" key="8">
    <source>
        <dbReference type="RuleBase" id="RU004004"/>
    </source>
</evidence>
<dbReference type="PROSITE" id="PS00875">
    <property type="entry name" value="T2SP_D"/>
    <property type="match status" value="1"/>
</dbReference>
<evidence type="ECO:0000313" key="13">
    <source>
        <dbReference type="Proteomes" id="UP000521199"/>
    </source>
</evidence>
<evidence type="ECO:0000256" key="1">
    <source>
        <dbReference type="ARBA" id="ARBA00004442"/>
    </source>
</evidence>
<dbReference type="Pfam" id="PF00263">
    <property type="entry name" value="Secretin"/>
    <property type="match status" value="1"/>
</dbReference>
<dbReference type="NCBIfam" id="TIGR02515">
    <property type="entry name" value="IV_pilus_PilQ"/>
    <property type="match status" value="1"/>
</dbReference>
<dbReference type="InterPro" id="IPR004845">
    <property type="entry name" value="T2SS_GspD_CS"/>
</dbReference>
<comment type="similarity">
    <text evidence="2">Belongs to the bacterial secretin family. PilQ subfamily.</text>
</comment>
<dbReference type="InterPro" id="IPR001775">
    <property type="entry name" value="GspD/PilQ"/>
</dbReference>
<keyword evidence="7" id="KW-0998">Cell outer membrane</keyword>
<feature type="domain" description="Secretin/TonB short N-terminal" evidence="11">
    <location>
        <begin position="311"/>
        <end position="359"/>
    </location>
</feature>
<dbReference type="PANTHER" id="PTHR30604:SF1">
    <property type="entry name" value="DNA UTILIZATION PROTEIN HOFQ"/>
    <property type="match status" value="1"/>
</dbReference>
<dbReference type="PANTHER" id="PTHR30604">
    <property type="entry name" value="PROTEIN TRANSPORT PROTEIN HOFQ"/>
    <property type="match status" value="1"/>
</dbReference>
<evidence type="ECO:0000256" key="4">
    <source>
        <dbReference type="ARBA" id="ARBA00022729"/>
    </source>
</evidence>
<dbReference type="InterPro" id="IPR004846">
    <property type="entry name" value="T2SS/T3SS_dom"/>
</dbReference>
<keyword evidence="4 10" id="KW-0732">Signal</keyword>
<keyword evidence="6" id="KW-0472">Membrane</keyword>
<evidence type="ECO:0000256" key="7">
    <source>
        <dbReference type="ARBA" id="ARBA00023237"/>
    </source>
</evidence>
<comment type="subcellular location">
    <subcellularLocation>
        <location evidence="1 8">Cell outer membrane</location>
    </subcellularLocation>
</comment>
<dbReference type="GO" id="GO:0009306">
    <property type="term" value="P:protein secretion"/>
    <property type="evidence" value="ECO:0007669"/>
    <property type="project" value="InterPro"/>
</dbReference>
<evidence type="ECO:0000313" key="12">
    <source>
        <dbReference type="EMBL" id="MBB5209311.1"/>
    </source>
</evidence>